<feature type="transmembrane region" description="Helical" evidence="2">
    <location>
        <begin position="76"/>
        <end position="96"/>
    </location>
</feature>
<name>A0ABS0NMF9_9ACTN</name>
<keyword evidence="5" id="KW-1185">Reference proteome</keyword>
<comment type="caution">
    <text evidence="4">The sequence shown here is derived from an EMBL/GenBank/DDBJ whole genome shotgun (WGS) entry which is preliminary data.</text>
</comment>
<feature type="transmembrane region" description="Helical" evidence="2">
    <location>
        <begin position="141"/>
        <end position="164"/>
    </location>
</feature>
<feature type="transmembrane region" description="Helical" evidence="2">
    <location>
        <begin position="48"/>
        <end position="70"/>
    </location>
</feature>
<evidence type="ECO:0000313" key="5">
    <source>
        <dbReference type="Proteomes" id="UP000807371"/>
    </source>
</evidence>
<proteinExistence type="predicted"/>
<dbReference type="EMBL" id="JACYXC010000001">
    <property type="protein sequence ID" value="MBH5336368.1"/>
    <property type="molecule type" value="Genomic_DNA"/>
</dbReference>
<sequence>MTPPYLVSRAPSPYAGREGLSTSGPDARWDSGPLAERSGRTGRFGRELGYLLTGLPLGIAAFTVAVTGFVVGAATFVTVLGLPVLLGTLAAARAFARTERRRVEHVTGRPLPPHHYRQAPADTGIGGKLGRLREPQSWRDLVHMVVSFPVRIIGFCLAVTWTVGGLGELLNVTWSWAIPRDDGDQGLLDLMFDVESRAADIAFHTGIGLVLLATAVPVIRLLTAAQTGLARGLLTNPAAAHRTGGGW</sequence>
<evidence type="ECO:0000259" key="3">
    <source>
        <dbReference type="Pfam" id="PF13796"/>
    </source>
</evidence>
<keyword evidence="2" id="KW-1133">Transmembrane helix</keyword>
<feature type="transmembrane region" description="Helical" evidence="2">
    <location>
        <begin position="201"/>
        <end position="222"/>
    </location>
</feature>
<evidence type="ECO:0000256" key="1">
    <source>
        <dbReference type="SAM" id="MobiDB-lite"/>
    </source>
</evidence>
<protein>
    <submittedName>
        <fullName evidence="4">Sensor domain-containing protein</fullName>
    </submittedName>
</protein>
<keyword evidence="2" id="KW-0472">Membrane</keyword>
<gene>
    <name evidence="4" type="ORF">IHE55_16915</name>
</gene>
<evidence type="ECO:0000256" key="2">
    <source>
        <dbReference type="SAM" id="Phobius"/>
    </source>
</evidence>
<evidence type="ECO:0000313" key="4">
    <source>
        <dbReference type="EMBL" id="MBH5336368.1"/>
    </source>
</evidence>
<dbReference type="InterPro" id="IPR025828">
    <property type="entry name" value="Put_sensor_dom"/>
</dbReference>
<feature type="domain" description="Putative sensor" evidence="3">
    <location>
        <begin position="50"/>
        <end position="234"/>
    </location>
</feature>
<accession>A0ABS0NMF9</accession>
<reference evidence="4 5" key="1">
    <citation type="submission" date="2020-09" db="EMBL/GenBank/DDBJ databases">
        <title>Biosynthesis of the nuclear factor of activated T cells inhibitor NFAT-133 and its congeners in Streptomyces pactum.</title>
        <authorList>
            <person name="Zhou W."/>
            <person name="Posri P."/>
            <person name="Abugrain M.E."/>
            <person name="Weisberg A.J."/>
            <person name="Chang J.H."/>
            <person name="Mahmud T."/>
        </authorList>
    </citation>
    <scope>NUCLEOTIDE SEQUENCE [LARGE SCALE GENOMIC DNA]</scope>
    <source>
        <strain evidence="4 5">ATCC 27456</strain>
    </source>
</reference>
<organism evidence="4 5">
    <name type="scientific">Streptomyces pactum</name>
    <dbReference type="NCBI Taxonomy" id="68249"/>
    <lineage>
        <taxon>Bacteria</taxon>
        <taxon>Bacillati</taxon>
        <taxon>Actinomycetota</taxon>
        <taxon>Actinomycetes</taxon>
        <taxon>Kitasatosporales</taxon>
        <taxon>Streptomycetaceae</taxon>
        <taxon>Streptomyces</taxon>
    </lineage>
</organism>
<feature type="region of interest" description="Disordered" evidence="1">
    <location>
        <begin position="12"/>
        <end position="40"/>
    </location>
</feature>
<dbReference type="Proteomes" id="UP000807371">
    <property type="component" value="Unassembled WGS sequence"/>
</dbReference>
<dbReference type="Pfam" id="PF13796">
    <property type="entry name" value="Sensor"/>
    <property type="match status" value="1"/>
</dbReference>
<keyword evidence="2" id="KW-0812">Transmembrane</keyword>